<organism evidence="2 3">
    <name type="scientific">Sedimentitalea nanhaiensis</name>
    <dbReference type="NCBI Taxonomy" id="999627"/>
    <lineage>
        <taxon>Bacteria</taxon>
        <taxon>Pseudomonadati</taxon>
        <taxon>Pseudomonadota</taxon>
        <taxon>Alphaproteobacteria</taxon>
        <taxon>Rhodobacterales</taxon>
        <taxon>Paracoccaceae</taxon>
        <taxon>Sedimentitalea</taxon>
    </lineage>
</organism>
<evidence type="ECO:0000313" key="2">
    <source>
        <dbReference type="EMBL" id="SFT49818.1"/>
    </source>
</evidence>
<name>A0A1I6YHE4_9RHOB</name>
<evidence type="ECO:0000259" key="1">
    <source>
        <dbReference type="SMART" id="SM01324"/>
    </source>
</evidence>
<evidence type="ECO:0000313" key="3">
    <source>
        <dbReference type="Proteomes" id="UP000182466"/>
    </source>
</evidence>
<dbReference type="Proteomes" id="UP000182466">
    <property type="component" value="Unassembled WGS sequence"/>
</dbReference>
<dbReference type="InterPro" id="IPR025582">
    <property type="entry name" value="YARHG_dom"/>
</dbReference>
<feature type="domain" description="YARHG" evidence="1">
    <location>
        <begin position="2"/>
        <end position="69"/>
    </location>
</feature>
<dbReference type="SMART" id="SM01324">
    <property type="entry name" value="YARHG"/>
    <property type="match status" value="1"/>
</dbReference>
<dbReference type="EMBL" id="FPAW01000002">
    <property type="protein sequence ID" value="SFT49818.1"/>
    <property type="molecule type" value="Genomic_DNA"/>
</dbReference>
<protein>
    <submittedName>
        <fullName evidence="2">YARHG domain-containing protein</fullName>
    </submittedName>
</protein>
<dbReference type="eggNOG" id="ENOG502ZAXR">
    <property type="taxonomic scope" value="Bacteria"/>
</dbReference>
<accession>A0A1I6YHE4</accession>
<keyword evidence="3" id="KW-1185">Reference proteome</keyword>
<dbReference type="Pfam" id="PF14627">
    <property type="entry name" value="DUF4453"/>
    <property type="match status" value="1"/>
</dbReference>
<dbReference type="Pfam" id="PF13308">
    <property type="entry name" value="YARHG"/>
    <property type="match status" value="1"/>
</dbReference>
<gene>
    <name evidence="2" type="ORF">SAMN05216236_102210</name>
</gene>
<dbReference type="RefSeq" id="WP_245601381.1">
    <property type="nucleotide sequence ID" value="NZ_FPAW01000002.1"/>
</dbReference>
<proteinExistence type="predicted"/>
<reference evidence="2 3" key="1">
    <citation type="submission" date="2016-10" db="EMBL/GenBank/DDBJ databases">
        <authorList>
            <person name="de Groot N.N."/>
        </authorList>
    </citation>
    <scope>NUCLEOTIDE SEQUENCE [LARGE SCALE GENOMIC DNA]</scope>
    <source>
        <strain evidence="2 3">CGMCC 1.10959</strain>
    </source>
</reference>
<sequence>MLVPVTPVLADGACDDLWMTRNHVMDRAGYCFGSVLGQTVFDNSDCTGRQVELSPSETDIVQKVQALEARIGCRVDTNRTWLDLPDINFRKVLTSLPVLDELPGKCIGWSGPETPLYAGHQEPFQVIGKIMPGDDVGYNHLSVADWTYVTTHVPYGEAMKSAGWVYAPNGSSCTDFIP</sequence>
<dbReference type="STRING" id="999627.SAMN05216236_102210"/>
<dbReference type="AlphaFoldDB" id="A0A1I6YHE4"/>
<dbReference type="InterPro" id="IPR027920">
    <property type="entry name" value="DUF4453"/>
</dbReference>